<dbReference type="CDD" id="cd18692">
    <property type="entry name" value="PIN_VapC-like"/>
    <property type="match status" value="1"/>
</dbReference>
<feature type="domain" description="PIN" evidence="1">
    <location>
        <begin position="8"/>
        <end position="125"/>
    </location>
</feature>
<evidence type="ECO:0000313" key="3">
    <source>
        <dbReference type="Proteomes" id="UP000000256"/>
    </source>
</evidence>
<dbReference type="Proteomes" id="UP000000256">
    <property type="component" value="Chromosome"/>
</dbReference>
<dbReference type="InterPro" id="IPR002716">
    <property type="entry name" value="PIN_dom"/>
</dbReference>
<dbReference type="RefSeq" id="WP_011917468.1">
    <property type="nucleotide sequence ID" value="NC_009437.1"/>
</dbReference>
<dbReference type="Pfam" id="PF01850">
    <property type="entry name" value="PIN"/>
    <property type="match status" value="1"/>
</dbReference>
<keyword evidence="3" id="KW-1185">Reference proteome</keyword>
<dbReference type="eggNOG" id="COG5573">
    <property type="taxonomic scope" value="Bacteria"/>
</dbReference>
<reference evidence="2 3" key="1">
    <citation type="journal article" date="2008" name="Appl. Environ. Microbiol.">
        <title>Hydrogenomics of the extremely thermophilic bacterium Caldicellulosiruptor saccharolyticus.</title>
        <authorList>
            <person name="van de Werken H.J."/>
            <person name="Verhaart M.R."/>
            <person name="VanFossen A.L."/>
            <person name="Willquist K."/>
            <person name="Lewis D.L."/>
            <person name="Nichols J.D."/>
            <person name="Goorissen H.P."/>
            <person name="Mongodin E.F."/>
            <person name="Nelson K.E."/>
            <person name="van Niel E.W."/>
            <person name="Stams A.J."/>
            <person name="Ward D.E."/>
            <person name="de Vos W.M."/>
            <person name="van der Oost J."/>
            <person name="Kelly R.M."/>
            <person name="Kengen S.W."/>
        </authorList>
    </citation>
    <scope>NUCLEOTIDE SEQUENCE [LARGE SCALE GENOMIC DNA]</scope>
    <source>
        <strain evidence="3">ATCC 43494 / DSM 8903 / Tp8T 6331</strain>
    </source>
</reference>
<sequence length="148" mass="16837">MKESNYQFVDTNILVYAYDKSAGGEKHVIAKQIVEKLWKERNGALSTQVLQEFFVVVTKKVKNPLSFDNAFQIISDLSLWKVATIEVKDILEAIKLSQRYKISFWDALILCSAINLGCSVIWSEDLNSGEYFGKIKVVNPFLSSHLDI</sequence>
<dbReference type="KEGG" id="csc:Csac_1947"/>
<dbReference type="EMBL" id="CP000679">
    <property type="protein sequence ID" value="ABP67532.1"/>
    <property type="molecule type" value="Genomic_DNA"/>
</dbReference>
<dbReference type="HOGENOM" id="CLU_128080_0_0_9"/>
<accession>A4XKU7</accession>
<gene>
    <name evidence="2" type="ordered locus">Csac_1947</name>
</gene>
<organism evidence="2 3">
    <name type="scientific">Caldicellulosiruptor saccharolyticus (strain ATCC 43494 / DSM 8903 / Tp8T 6331)</name>
    <dbReference type="NCBI Taxonomy" id="351627"/>
    <lineage>
        <taxon>Bacteria</taxon>
        <taxon>Bacillati</taxon>
        <taxon>Bacillota</taxon>
        <taxon>Bacillota incertae sedis</taxon>
        <taxon>Caldicellulosiruptorales</taxon>
        <taxon>Caldicellulosiruptoraceae</taxon>
        <taxon>Caldicellulosiruptor</taxon>
    </lineage>
</organism>
<dbReference type="OrthoDB" id="13900at2"/>
<evidence type="ECO:0000313" key="2">
    <source>
        <dbReference type="EMBL" id="ABP67532.1"/>
    </source>
</evidence>
<dbReference type="InterPro" id="IPR029060">
    <property type="entry name" value="PIN-like_dom_sf"/>
</dbReference>
<dbReference type="SUPFAM" id="SSF88723">
    <property type="entry name" value="PIN domain-like"/>
    <property type="match status" value="1"/>
</dbReference>
<dbReference type="Gene3D" id="3.40.50.1010">
    <property type="entry name" value="5'-nuclease"/>
    <property type="match status" value="1"/>
</dbReference>
<dbReference type="AlphaFoldDB" id="A4XKU7"/>
<name>A4XKU7_CALS8</name>
<proteinExistence type="predicted"/>
<evidence type="ECO:0000259" key="1">
    <source>
        <dbReference type="Pfam" id="PF01850"/>
    </source>
</evidence>
<protein>
    <submittedName>
        <fullName evidence="2">PilT protein domain protein</fullName>
    </submittedName>
</protein>
<dbReference type="STRING" id="351627.Csac_1947"/>